<keyword evidence="1" id="KW-1133">Transmembrane helix</keyword>
<organism evidence="2 3">
    <name type="scientific">Mastigocoleus testarum BC008</name>
    <dbReference type="NCBI Taxonomy" id="371196"/>
    <lineage>
        <taxon>Bacteria</taxon>
        <taxon>Bacillati</taxon>
        <taxon>Cyanobacteriota</taxon>
        <taxon>Cyanophyceae</taxon>
        <taxon>Nostocales</taxon>
        <taxon>Hapalosiphonaceae</taxon>
        <taxon>Mastigocoleus</taxon>
    </lineage>
</organism>
<feature type="transmembrane region" description="Helical" evidence="1">
    <location>
        <begin position="71"/>
        <end position="99"/>
    </location>
</feature>
<keyword evidence="1" id="KW-0812">Transmembrane</keyword>
<dbReference type="AlphaFoldDB" id="A0A0V7ZS75"/>
<comment type="caution">
    <text evidence="2">The sequence shown here is derived from an EMBL/GenBank/DDBJ whole genome shotgun (WGS) entry which is preliminary data.</text>
</comment>
<evidence type="ECO:0000256" key="1">
    <source>
        <dbReference type="SAM" id="Phobius"/>
    </source>
</evidence>
<feature type="transmembrane region" description="Helical" evidence="1">
    <location>
        <begin position="119"/>
        <end position="141"/>
    </location>
</feature>
<keyword evidence="3" id="KW-1185">Reference proteome</keyword>
<evidence type="ECO:0000313" key="3">
    <source>
        <dbReference type="Proteomes" id="UP000053372"/>
    </source>
</evidence>
<reference evidence="2 3" key="1">
    <citation type="journal article" date="2015" name="Genome Announc.">
        <title>Draft Genome of the Euendolithic (true boring) Cyanobacterium Mastigocoleus testarum strain BC008.</title>
        <authorList>
            <person name="Guida B.S."/>
            <person name="Garcia-Pichel F."/>
        </authorList>
    </citation>
    <scope>NUCLEOTIDE SEQUENCE [LARGE SCALE GENOMIC DNA]</scope>
    <source>
        <strain evidence="2 3">BC008</strain>
    </source>
</reference>
<dbReference type="Proteomes" id="UP000053372">
    <property type="component" value="Unassembled WGS sequence"/>
</dbReference>
<keyword evidence="1" id="KW-0472">Membrane</keyword>
<name>A0A0V7ZS75_9CYAN</name>
<evidence type="ECO:0000313" key="2">
    <source>
        <dbReference type="EMBL" id="KST67508.1"/>
    </source>
</evidence>
<gene>
    <name evidence="2" type="ORF">BC008_30400</name>
</gene>
<proteinExistence type="predicted"/>
<feature type="transmembrane region" description="Helical" evidence="1">
    <location>
        <begin position="33"/>
        <end position="50"/>
    </location>
</feature>
<dbReference type="RefSeq" id="WP_058183661.1">
    <property type="nucleotide sequence ID" value="NZ_LMTZ01000087.1"/>
</dbReference>
<dbReference type="EMBL" id="LMTZ01000087">
    <property type="protein sequence ID" value="KST67508.1"/>
    <property type="molecule type" value="Genomic_DNA"/>
</dbReference>
<protein>
    <submittedName>
        <fullName evidence="2">Uncharacterized protein</fullName>
    </submittedName>
</protein>
<dbReference type="PROSITE" id="PS51257">
    <property type="entry name" value="PROKAR_LIPOPROTEIN"/>
    <property type="match status" value="1"/>
</dbReference>
<sequence length="151" mass="16996">MLTLLKLPKLSLMLLFFTYSCLGWKISQINSPWYIWIAIAIIALFVNSVLTNPSSRIVNFLNTFFKSGWRAFGGIILGSLFLFAILAWFRSFLFGLLIFCATTLVRVDFQMAGFKSKHFFWVTFVLSLMSLAAGILIHLLVTGNLSLIIGG</sequence>
<accession>A0A0V7ZS75</accession>